<dbReference type="Proteomes" id="UP000005240">
    <property type="component" value="Unassembled WGS sequence"/>
</dbReference>
<reference evidence="3" key="1">
    <citation type="submission" date="2009-11" db="EMBL/GenBank/DDBJ databases">
        <authorList>
            <consortium name="The Broad Institute Genome Sequencing Platform"/>
            <person name="Ward D."/>
            <person name="Feldgarden M."/>
            <person name="Earl A."/>
            <person name="Young S.K."/>
            <person name="Zeng Q."/>
            <person name="Koehrsen M."/>
            <person name="Alvarado L."/>
            <person name="Berlin A."/>
            <person name="Bochicchio J."/>
            <person name="Borenstein D."/>
            <person name="Chapman S.B."/>
            <person name="Chen Z."/>
            <person name="Engels R."/>
            <person name="Freedman E."/>
            <person name="Gellesch M."/>
            <person name="Goldberg J."/>
            <person name="Griggs A."/>
            <person name="Gujja S."/>
            <person name="Heilman E."/>
            <person name="Heiman D."/>
            <person name="Hepburn T."/>
            <person name="Howarth C."/>
            <person name="Jen D."/>
            <person name="Larson L."/>
            <person name="Lewis B."/>
            <person name="Mehta T."/>
            <person name="Park D."/>
            <person name="Pearson M."/>
            <person name="Roberts A."/>
            <person name="Saif S."/>
            <person name="Shea T."/>
            <person name="Shenoy N."/>
            <person name="Sisk P."/>
            <person name="Stolte C."/>
            <person name="Sykes S."/>
            <person name="Thomson T."/>
            <person name="Walk T."/>
            <person name="White J."/>
            <person name="Yandava C."/>
            <person name="Izard J."/>
            <person name="Baranova O.V."/>
            <person name="Blanton J.M."/>
            <person name="Tanner A.C."/>
            <person name="Dewhirst F.E."/>
            <person name="Haas B."/>
            <person name="Nusbaum C."/>
            <person name="Birren B."/>
        </authorList>
    </citation>
    <scope>NUCLEOTIDE SEQUENCE [LARGE SCALE GENOMIC DNA]</scope>
    <source>
        <strain evidence="3">1-1 BBBD Race 1</strain>
    </source>
</reference>
<reference evidence="3" key="2">
    <citation type="submission" date="2016-05" db="EMBL/GenBank/DDBJ databases">
        <title>Comparative analysis highlights variable genome content of wheat rusts and divergence of the mating loci.</title>
        <authorList>
            <person name="Cuomo C.A."/>
            <person name="Bakkeren G."/>
            <person name="Szabo L."/>
            <person name="Khalil H."/>
            <person name="Joly D."/>
            <person name="Goldberg J."/>
            <person name="Young S."/>
            <person name="Zeng Q."/>
            <person name="Fellers J."/>
        </authorList>
    </citation>
    <scope>NUCLEOTIDE SEQUENCE [LARGE SCALE GENOMIC DNA]</scope>
    <source>
        <strain evidence="3">1-1 BBBD Race 1</strain>
    </source>
</reference>
<feature type="region of interest" description="Disordered" evidence="1">
    <location>
        <begin position="269"/>
        <end position="305"/>
    </location>
</feature>
<evidence type="ECO:0000256" key="2">
    <source>
        <dbReference type="SAM" id="SignalP"/>
    </source>
</evidence>
<evidence type="ECO:0000313" key="4">
    <source>
        <dbReference type="EnsemblFungi" id="PTTG_27826-t43_1-p1"/>
    </source>
</evidence>
<evidence type="ECO:0000313" key="3">
    <source>
        <dbReference type="EMBL" id="OAV91974.1"/>
    </source>
</evidence>
<feature type="signal peptide" evidence="2">
    <location>
        <begin position="1"/>
        <end position="19"/>
    </location>
</feature>
<dbReference type="AlphaFoldDB" id="A0A180GHC4"/>
<reference evidence="4 5" key="3">
    <citation type="journal article" date="2017" name="G3 (Bethesda)">
        <title>Comparative analysis highlights variable genome content of wheat rusts and divergence of the mating loci.</title>
        <authorList>
            <person name="Cuomo C.A."/>
            <person name="Bakkeren G."/>
            <person name="Khalil H.B."/>
            <person name="Panwar V."/>
            <person name="Joly D."/>
            <person name="Linning R."/>
            <person name="Sakthikumar S."/>
            <person name="Song X."/>
            <person name="Adiconis X."/>
            <person name="Fan L."/>
            <person name="Goldberg J.M."/>
            <person name="Levin J.Z."/>
            <person name="Young S."/>
            <person name="Zeng Q."/>
            <person name="Anikster Y."/>
            <person name="Bruce M."/>
            <person name="Wang M."/>
            <person name="Yin C."/>
            <person name="McCallum B."/>
            <person name="Szabo L.J."/>
            <person name="Hulbert S."/>
            <person name="Chen X."/>
            <person name="Fellers J.P."/>
        </authorList>
    </citation>
    <scope>NUCLEOTIDE SEQUENCE</scope>
    <source>
        <strain evidence="5">Isolate 1-1 / race 1 (BBBD)</strain>
        <strain evidence="4">isolate 1-1 / race 1 (BBBD)</strain>
    </source>
</reference>
<feature type="compositionally biased region" description="Basic and acidic residues" evidence="1">
    <location>
        <begin position="288"/>
        <end position="297"/>
    </location>
</feature>
<dbReference type="VEuPathDB" id="FungiDB:PTTG_27826"/>
<organism evidence="3">
    <name type="scientific">Puccinia triticina (isolate 1-1 / race 1 (BBBD))</name>
    <name type="common">Brown leaf rust fungus</name>
    <dbReference type="NCBI Taxonomy" id="630390"/>
    <lineage>
        <taxon>Eukaryota</taxon>
        <taxon>Fungi</taxon>
        <taxon>Dikarya</taxon>
        <taxon>Basidiomycota</taxon>
        <taxon>Pucciniomycotina</taxon>
        <taxon>Pucciniomycetes</taxon>
        <taxon>Pucciniales</taxon>
        <taxon>Pucciniaceae</taxon>
        <taxon>Puccinia</taxon>
    </lineage>
</organism>
<accession>A0A180GHC4</accession>
<dbReference type="EnsemblFungi" id="PTTG_27826-t43_1">
    <property type="protein sequence ID" value="PTTG_27826-t43_1-p1"/>
    <property type="gene ID" value="PTTG_27826"/>
</dbReference>
<protein>
    <submittedName>
        <fullName evidence="3 4">Uncharacterized protein</fullName>
    </submittedName>
</protein>
<name>A0A180GHC4_PUCT1</name>
<reference evidence="4" key="4">
    <citation type="submission" date="2025-05" db="UniProtKB">
        <authorList>
            <consortium name="EnsemblFungi"/>
        </authorList>
    </citation>
    <scope>IDENTIFICATION</scope>
    <source>
        <strain evidence="4">isolate 1-1 / race 1 (BBBD)</strain>
    </source>
</reference>
<keyword evidence="5" id="KW-1185">Reference proteome</keyword>
<feature type="chain" id="PRO_5008109907" evidence="2">
    <location>
        <begin position="20"/>
        <end position="534"/>
    </location>
</feature>
<proteinExistence type="predicted"/>
<sequence length="534" mass="60690">MKIANYSLVLLGWVTTCSAVDDLPQLTRDFISNFNKNAGECTTREDMHAANLGSGGSAVQEQKREIDFLSTLGTHPNPTPSPSSGNWGETHPREVPTEAHSGTKRPFETHLPTPSTKRRKQDEIQNQPQTIDLLRNLEHGPPDPQTFDDILHKAVYDTKSVLNQAQRVLNSRRITELLERAVKYVETLKPRTTPVHVQNGGHFVPPMPGNPASFRQPVFVHGTPHVPDPTSDDMAGRLSNILAVSSHRAQRHSDSASVQVANQRNKRRIIFADTRTEQQRQLPALKTSRTDRTHEGSSLRSNPKNLDDSLANLIFNRLASRQKEIAKEPVENPQLDISLASQPSSSRNDQFTRLEFTHDVLEARRWLSEDQDIIAKIKAFNPNENKLVIYEKDYGGKNGAVEMFLSCYYRTRNGASEFREMMGNKARRTAFYQQHFRKLMEKRLEWITFWNQKTKLNLKTDAPIQTGGQRKKDRLGLVFLFYVEMIDSILPKSQGITSDEHNSNILESAFENFETFLRENGKVENSTTLDIRQG</sequence>
<evidence type="ECO:0000256" key="1">
    <source>
        <dbReference type="SAM" id="MobiDB-lite"/>
    </source>
</evidence>
<keyword evidence="2" id="KW-0732">Signal</keyword>
<dbReference type="OrthoDB" id="2498256at2759"/>
<evidence type="ECO:0000313" key="5">
    <source>
        <dbReference type="Proteomes" id="UP000005240"/>
    </source>
</evidence>
<gene>
    <name evidence="3" type="ORF">PTTG_27826</name>
</gene>
<dbReference type="EMBL" id="ADAS02000072">
    <property type="protein sequence ID" value="OAV91974.1"/>
    <property type="molecule type" value="Genomic_DNA"/>
</dbReference>
<feature type="region of interest" description="Disordered" evidence="1">
    <location>
        <begin position="70"/>
        <end position="125"/>
    </location>
</feature>
<feature type="compositionally biased region" description="Polar residues" evidence="1">
    <location>
        <begin position="71"/>
        <end position="87"/>
    </location>
</feature>